<sequence length="30" mass="3525">MEQTAKAHLAEIDRDTSLGCNFDNYLKNYY</sequence>
<evidence type="ECO:0000313" key="2">
    <source>
        <dbReference type="EMBL" id="CAH1399605.1"/>
    </source>
</evidence>
<dbReference type="AlphaFoldDB" id="A0A9P0HD34"/>
<evidence type="ECO:0000313" key="3">
    <source>
        <dbReference type="Proteomes" id="UP001152798"/>
    </source>
</evidence>
<accession>A0A9P0HD34</accession>
<reference evidence="1" key="1">
    <citation type="submission" date="2022-01" db="EMBL/GenBank/DDBJ databases">
        <authorList>
            <person name="King R."/>
        </authorList>
    </citation>
    <scope>NUCLEOTIDE SEQUENCE</scope>
</reference>
<organism evidence="1 3">
    <name type="scientific">Nezara viridula</name>
    <name type="common">Southern green stink bug</name>
    <name type="synonym">Cimex viridulus</name>
    <dbReference type="NCBI Taxonomy" id="85310"/>
    <lineage>
        <taxon>Eukaryota</taxon>
        <taxon>Metazoa</taxon>
        <taxon>Ecdysozoa</taxon>
        <taxon>Arthropoda</taxon>
        <taxon>Hexapoda</taxon>
        <taxon>Insecta</taxon>
        <taxon>Pterygota</taxon>
        <taxon>Neoptera</taxon>
        <taxon>Paraneoptera</taxon>
        <taxon>Hemiptera</taxon>
        <taxon>Heteroptera</taxon>
        <taxon>Panheteroptera</taxon>
        <taxon>Pentatomomorpha</taxon>
        <taxon>Pentatomoidea</taxon>
        <taxon>Pentatomidae</taxon>
        <taxon>Pentatominae</taxon>
        <taxon>Nezara</taxon>
    </lineage>
</organism>
<keyword evidence="3" id="KW-1185">Reference proteome</keyword>
<dbReference type="Proteomes" id="UP001152798">
    <property type="component" value="Chromosome 4"/>
</dbReference>
<dbReference type="EMBL" id="OV725080">
    <property type="protein sequence ID" value="CAH1399602.1"/>
    <property type="molecule type" value="Genomic_DNA"/>
</dbReference>
<gene>
    <name evidence="1" type="ORF">NEZAVI_LOCUS9024</name>
    <name evidence="2" type="ORF">NEZAVI_LOCUS9027</name>
</gene>
<protein>
    <submittedName>
        <fullName evidence="1">Uncharacterized protein</fullName>
    </submittedName>
</protein>
<dbReference type="EMBL" id="OV725080">
    <property type="protein sequence ID" value="CAH1399605.1"/>
    <property type="molecule type" value="Genomic_DNA"/>
</dbReference>
<name>A0A9P0HD34_NEZVI</name>
<evidence type="ECO:0000313" key="1">
    <source>
        <dbReference type="EMBL" id="CAH1399602.1"/>
    </source>
</evidence>
<proteinExistence type="predicted"/>